<accession>A0ABQ9GJU8</accession>
<reference evidence="2 3" key="1">
    <citation type="submission" date="2023-02" db="EMBL/GenBank/DDBJ databases">
        <title>LHISI_Scaffold_Assembly.</title>
        <authorList>
            <person name="Stuart O.P."/>
            <person name="Cleave R."/>
            <person name="Magrath M.J.L."/>
            <person name="Mikheyev A.S."/>
        </authorList>
    </citation>
    <scope>NUCLEOTIDE SEQUENCE [LARGE SCALE GENOMIC DNA]</scope>
    <source>
        <strain evidence="2">Daus_M_001</strain>
        <tissue evidence="2">Leg muscle</tissue>
    </source>
</reference>
<comment type="caution">
    <text evidence="2">The sequence shown here is derived from an EMBL/GenBank/DDBJ whole genome shotgun (WGS) entry which is preliminary data.</text>
</comment>
<sequence>MHTICRVECLAFSFTCLGRAKYTTFKISTNYFEAMLKFYLQDIPPPRANKDNRLVLEVVWAGACKQSPPRELFTGRQAGRVICLRASDSPTQLTQLTAILQRILPPLIKFVTPLGVGDVACFCETPRPRRPDLFIRSSCCELPACMTAMCKLACKLASTTSLSEAGWGGGGEDTTGQIPCRHTEIAFSETTPDLHAAHLLSHFLPPPPAYTRPAASLFPLSSHFFNQTFQKKKLDPMRVIEVSMEQRTNEGEGVTGDIRENPLTSGIVRQGIELGLLALRWQTLHAMRVGAMRRWKCVLLSPVSLPRLLTLDTQLHNPLNIYSTQMKKKKGKEIIKVITNGYLTIFIRRKDMELLSIYRYNFTGFTICSGTAGRRTTRCGASVATPTGGSAGQARIDRRTRACYSEEALLAHDTGIRSGTGMKGWGERGIPEKTRPPTASSGTIPTCENPVTRFALVGGERANRSASVAPKGIGNYALRSAHLTMNSLQSGVSGPVVCNIALDTTCRTALMQGTSSENVESSMKQGESGFYQVLQRRQINILIADNRVGHNADQHTDRRQQGRPQRRQINILIADNRVGHNANQHTDRRQQGRPQRRQINILIADNRANQHTDRRQQGRPQRRQINILIADNRVGHNADQHTDRRQQGRPQRRQINILIADNRVGHNANQHTDRRQQGRPQRRQINILIADNRVGHNRGEGNWLSCLPYVPHLPYKLMCPRTSNIHYIRKDIFISKNCVESRGVQHAQNKAVQSCVQDKLHMSQANCVWSLGIESPAPGRTRTLIAPLPLLQTELAPPRRHVTRAERDLGRDLDTKNCLGGWRHVAGSSPANAIVLTHVYSSVSPVRDTAPAFTPAQTEANEFRRTEHSHGCKRNAIAREQAPFVSVPSHPLPSGRRVVYPLNHRGTSVVDLSANHRRICEFAHVRGSRLVYTGDEQLRTEQERMQTCAREWFDPTPKDKKRGSDMGDINTARLAPHRSRLVFAESWRTTPLVGGFSRGSPDSPAPFTPALLHSHLTSPSYALNEPSKSLHFRKYEGRRIALFGQILVEKEELEQGHRTVGGNREWSIGTNCREVWRQLRVVETSRAAQVEVTVGGRSYARRQWRQLWVVETSRAAQVEVTVGGRSYARRQWRQLWVVETSRAAQVEVTVGGRSYARRQWRQLWVVETSRAAQVEVTVGGRSYARRQWRQLWVVETSRAAQVEVTHNIETSRAAQVEVTVGGRSYARRQWRQLWVVETSRAAQVEVTVGGRSYARRQWRQLWVVETSRAAQVEVTHNSRREELCKAAMATVVGSRD</sequence>
<dbReference type="Proteomes" id="UP001159363">
    <property type="component" value="Chromosome 10"/>
</dbReference>
<name>A0ABQ9GJU8_9NEOP</name>
<gene>
    <name evidence="2" type="ORF">PR048_025886</name>
</gene>
<feature type="compositionally biased region" description="Basic and acidic residues" evidence="1">
    <location>
        <begin position="425"/>
        <end position="435"/>
    </location>
</feature>
<feature type="compositionally biased region" description="Basic and acidic residues" evidence="1">
    <location>
        <begin position="633"/>
        <end position="646"/>
    </location>
</feature>
<protein>
    <submittedName>
        <fullName evidence="2">Uncharacterized protein</fullName>
    </submittedName>
</protein>
<proteinExistence type="predicted"/>
<feature type="region of interest" description="Disordered" evidence="1">
    <location>
        <begin position="573"/>
        <end position="683"/>
    </location>
</feature>
<evidence type="ECO:0000256" key="1">
    <source>
        <dbReference type="SAM" id="MobiDB-lite"/>
    </source>
</evidence>
<feature type="region of interest" description="Disordered" evidence="1">
    <location>
        <begin position="421"/>
        <end position="445"/>
    </location>
</feature>
<evidence type="ECO:0000313" key="2">
    <source>
        <dbReference type="EMBL" id="KAJ8872284.1"/>
    </source>
</evidence>
<evidence type="ECO:0000313" key="3">
    <source>
        <dbReference type="Proteomes" id="UP001159363"/>
    </source>
</evidence>
<organism evidence="2 3">
    <name type="scientific">Dryococelus australis</name>
    <dbReference type="NCBI Taxonomy" id="614101"/>
    <lineage>
        <taxon>Eukaryota</taxon>
        <taxon>Metazoa</taxon>
        <taxon>Ecdysozoa</taxon>
        <taxon>Arthropoda</taxon>
        <taxon>Hexapoda</taxon>
        <taxon>Insecta</taxon>
        <taxon>Pterygota</taxon>
        <taxon>Neoptera</taxon>
        <taxon>Polyneoptera</taxon>
        <taxon>Phasmatodea</taxon>
        <taxon>Verophasmatodea</taxon>
        <taxon>Anareolatae</taxon>
        <taxon>Phasmatidae</taxon>
        <taxon>Eurycanthinae</taxon>
        <taxon>Dryococelus</taxon>
    </lineage>
</organism>
<keyword evidence="3" id="KW-1185">Reference proteome</keyword>
<dbReference type="EMBL" id="JARBHB010000011">
    <property type="protein sequence ID" value="KAJ8872284.1"/>
    <property type="molecule type" value="Genomic_DNA"/>
</dbReference>